<dbReference type="Proteomes" id="UP000694843">
    <property type="component" value="Unplaced"/>
</dbReference>
<feature type="transmembrane region" description="Helical" evidence="1">
    <location>
        <begin position="35"/>
        <end position="56"/>
    </location>
</feature>
<keyword evidence="1" id="KW-0472">Membrane</keyword>
<evidence type="ECO:0000256" key="2">
    <source>
        <dbReference type="SAM" id="SignalP"/>
    </source>
</evidence>
<keyword evidence="1" id="KW-0812">Transmembrane</keyword>
<organism evidence="3 4">
    <name type="scientific">Hyalella azteca</name>
    <name type="common">Amphipod</name>
    <dbReference type="NCBI Taxonomy" id="294128"/>
    <lineage>
        <taxon>Eukaryota</taxon>
        <taxon>Metazoa</taxon>
        <taxon>Ecdysozoa</taxon>
        <taxon>Arthropoda</taxon>
        <taxon>Crustacea</taxon>
        <taxon>Multicrustacea</taxon>
        <taxon>Malacostraca</taxon>
        <taxon>Eumalacostraca</taxon>
        <taxon>Peracarida</taxon>
        <taxon>Amphipoda</taxon>
        <taxon>Senticaudata</taxon>
        <taxon>Talitrida</taxon>
        <taxon>Talitroidea</taxon>
        <taxon>Hyalellidae</taxon>
        <taxon>Hyalella</taxon>
    </lineage>
</organism>
<feature type="signal peptide" evidence="2">
    <location>
        <begin position="1"/>
        <end position="25"/>
    </location>
</feature>
<reference evidence="4" key="1">
    <citation type="submission" date="2025-08" db="UniProtKB">
        <authorList>
            <consortium name="RefSeq"/>
        </authorList>
    </citation>
    <scope>IDENTIFICATION</scope>
    <source>
        <tissue evidence="4">Whole organism</tissue>
    </source>
</reference>
<dbReference type="GeneID" id="125178913"/>
<keyword evidence="2" id="KW-0732">Signal</keyword>
<evidence type="ECO:0000313" key="3">
    <source>
        <dbReference type="Proteomes" id="UP000694843"/>
    </source>
</evidence>
<keyword evidence="3" id="KW-1185">Reference proteome</keyword>
<dbReference type="AlphaFoldDB" id="A0A979FSZ8"/>
<proteinExistence type="predicted"/>
<keyword evidence="1" id="KW-1133">Transmembrane helix</keyword>
<dbReference type="KEGG" id="hazt:125178913"/>
<dbReference type="RefSeq" id="XP_047739728.1">
    <property type="nucleotide sequence ID" value="XM_047883772.1"/>
</dbReference>
<name>A0A979FSZ8_HYAAZ</name>
<feature type="transmembrane region" description="Helical" evidence="1">
    <location>
        <begin position="77"/>
        <end position="95"/>
    </location>
</feature>
<gene>
    <name evidence="4" type="primary">LOC125178913</name>
</gene>
<protein>
    <submittedName>
        <fullName evidence="4">Uncharacterized protein LOC125178913</fullName>
    </submittedName>
</protein>
<evidence type="ECO:0000256" key="1">
    <source>
        <dbReference type="SAM" id="Phobius"/>
    </source>
</evidence>
<evidence type="ECO:0000313" key="4">
    <source>
        <dbReference type="RefSeq" id="XP_047739728.1"/>
    </source>
</evidence>
<sequence length="128" mass="14284">MSEQNRRLCVFSFLFIYMLCSLAQAALAYFIRAELGVVHFVLQLISGILCFSSGLNRMMTVTSLSDEGTSQVHCDTAGLWLAFTLELLVLVLLVLDRLGLLWHVVALGSQDISSQILAKLRPSDNFTW</sequence>
<feature type="chain" id="PRO_5036777751" evidence="2">
    <location>
        <begin position="26"/>
        <end position="128"/>
    </location>
</feature>
<accession>A0A979FSZ8</accession>